<evidence type="ECO:0000256" key="1">
    <source>
        <dbReference type="SAM" id="SignalP"/>
    </source>
</evidence>
<gene>
    <name evidence="2" type="ORF">FJT64_009025</name>
</gene>
<evidence type="ECO:0000313" key="3">
    <source>
        <dbReference type="Proteomes" id="UP000440578"/>
    </source>
</evidence>
<name>A0A6A4VST1_AMPAM</name>
<organism evidence="2 3">
    <name type="scientific">Amphibalanus amphitrite</name>
    <name type="common">Striped barnacle</name>
    <name type="synonym">Balanus amphitrite</name>
    <dbReference type="NCBI Taxonomy" id="1232801"/>
    <lineage>
        <taxon>Eukaryota</taxon>
        <taxon>Metazoa</taxon>
        <taxon>Ecdysozoa</taxon>
        <taxon>Arthropoda</taxon>
        <taxon>Crustacea</taxon>
        <taxon>Multicrustacea</taxon>
        <taxon>Cirripedia</taxon>
        <taxon>Thoracica</taxon>
        <taxon>Thoracicalcarea</taxon>
        <taxon>Balanomorpha</taxon>
        <taxon>Balanoidea</taxon>
        <taxon>Balanidae</taxon>
        <taxon>Amphibalaninae</taxon>
        <taxon>Amphibalanus</taxon>
    </lineage>
</organism>
<dbReference type="OrthoDB" id="6405258at2759"/>
<accession>A0A6A4VST1</accession>
<protein>
    <recommendedName>
        <fullName evidence="4">VWFC domain-containing protein</fullName>
    </recommendedName>
</protein>
<dbReference type="Proteomes" id="UP000440578">
    <property type="component" value="Unassembled WGS sequence"/>
</dbReference>
<keyword evidence="3" id="KW-1185">Reference proteome</keyword>
<comment type="caution">
    <text evidence="2">The sequence shown here is derived from an EMBL/GenBank/DDBJ whole genome shotgun (WGS) entry which is preliminary data.</text>
</comment>
<sequence>MRRLALLAVVSAALALPVQDVPTVFKAKEDPKALCYTTGPVAGDPCTYCKCFSPGNCIPVTAECDWDKNAAEHTANGCEAVYKPGICCPTVKCPDSAAAEPAGQGAEAAAAGATRPEQLAAEISNQFPNDELIKEVIAEITGPGAEAIGDVISEINAAPAEEAIQKEISSVDPHPQHTQEVVLEMTPDQIRKVIAALAPEEGVVTQTEAIDEVLSEMATETEPATSEAPVTTADPYQEQGDVHTEIITKKEPIVIASKEPLIVVSDQPVIVVNEDPVLSNDIYSDVPFAEEKAALTPSDELLPAAAAVEETVFLDTVPEPVPEGSGEVAAEAPVAEVEGSGYLV</sequence>
<keyword evidence="1" id="KW-0732">Signal</keyword>
<dbReference type="AlphaFoldDB" id="A0A6A4VST1"/>
<proteinExistence type="predicted"/>
<reference evidence="2 3" key="1">
    <citation type="submission" date="2019-07" db="EMBL/GenBank/DDBJ databases">
        <title>Draft genome assembly of a fouling barnacle, Amphibalanus amphitrite (Darwin, 1854): The first reference genome for Thecostraca.</title>
        <authorList>
            <person name="Kim W."/>
        </authorList>
    </citation>
    <scope>NUCLEOTIDE SEQUENCE [LARGE SCALE GENOMIC DNA]</scope>
    <source>
        <strain evidence="2">SNU_AA5</strain>
        <tissue evidence="2">Soma without cirri and trophi</tissue>
    </source>
</reference>
<feature type="signal peptide" evidence="1">
    <location>
        <begin position="1"/>
        <end position="15"/>
    </location>
</feature>
<feature type="chain" id="PRO_5025538542" description="VWFC domain-containing protein" evidence="1">
    <location>
        <begin position="16"/>
        <end position="344"/>
    </location>
</feature>
<evidence type="ECO:0008006" key="4">
    <source>
        <dbReference type="Google" id="ProtNLM"/>
    </source>
</evidence>
<dbReference type="EMBL" id="VIIS01001774">
    <property type="protein sequence ID" value="KAF0293058.1"/>
    <property type="molecule type" value="Genomic_DNA"/>
</dbReference>
<evidence type="ECO:0000313" key="2">
    <source>
        <dbReference type="EMBL" id="KAF0293058.1"/>
    </source>
</evidence>